<keyword evidence="2" id="KW-1185">Reference proteome</keyword>
<sequence length="108" mass="11618">MTNPDKPAETQTKPFDIANYIRTPEDAAAYLTEVLADGDEVEFRRALGTIARSRSMAEIAERAGLGRESLYKALSEAGNPGLSTVLGVLRALDLRMTVAVARPEPEAA</sequence>
<accession>A0AA40S4K5</accession>
<dbReference type="SUPFAM" id="SSF47413">
    <property type="entry name" value="lambda repressor-like DNA-binding domains"/>
    <property type="match status" value="1"/>
</dbReference>
<dbReference type="Proteomes" id="UP000543554">
    <property type="component" value="Unassembled WGS sequence"/>
</dbReference>
<dbReference type="Gene3D" id="1.10.260.40">
    <property type="entry name" value="lambda repressor-like DNA-binding domains"/>
    <property type="match status" value="1"/>
</dbReference>
<dbReference type="PANTHER" id="PTHR40275:SF1">
    <property type="entry name" value="SSL7038 PROTEIN"/>
    <property type="match status" value="1"/>
</dbReference>
<dbReference type="PANTHER" id="PTHR40275">
    <property type="entry name" value="SSL7038 PROTEIN"/>
    <property type="match status" value="1"/>
</dbReference>
<dbReference type="Pfam" id="PF21716">
    <property type="entry name" value="dnstrm_HI1420"/>
    <property type="match status" value="1"/>
</dbReference>
<dbReference type="AlphaFoldDB" id="A0AA40S4K5"/>
<comment type="caution">
    <text evidence="1">The sequence shown here is derived from an EMBL/GenBank/DDBJ whole genome shotgun (WGS) entry which is preliminary data.</text>
</comment>
<evidence type="ECO:0000313" key="1">
    <source>
        <dbReference type="EMBL" id="MBA8914486.1"/>
    </source>
</evidence>
<name>A0AA40S4K5_9HYPH</name>
<dbReference type="InterPro" id="IPR010982">
    <property type="entry name" value="Lambda_DNA-bd_dom_sf"/>
</dbReference>
<organism evidence="1 2">
    <name type="scientific">Methylorubrum thiocyanatum</name>
    <dbReference type="NCBI Taxonomy" id="47958"/>
    <lineage>
        <taxon>Bacteria</taxon>
        <taxon>Pseudomonadati</taxon>
        <taxon>Pseudomonadota</taxon>
        <taxon>Alphaproteobacteria</taxon>
        <taxon>Hyphomicrobiales</taxon>
        <taxon>Methylobacteriaceae</taxon>
        <taxon>Methylorubrum</taxon>
    </lineage>
</organism>
<gene>
    <name evidence="1" type="ORF">HNR51_003579</name>
</gene>
<dbReference type="EMBL" id="JACJIB010000006">
    <property type="protein sequence ID" value="MBA8914486.1"/>
    <property type="molecule type" value="Genomic_DNA"/>
</dbReference>
<dbReference type="NCBIfam" id="TIGR02684">
    <property type="entry name" value="dnstrm_HI1420"/>
    <property type="match status" value="1"/>
</dbReference>
<dbReference type="GO" id="GO:0003677">
    <property type="term" value="F:DNA binding"/>
    <property type="evidence" value="ECO:0007669"/>
    <property type="project" value="InterPro"/>
</dbReference>
<dbReference type="InterPro" id="IPR014057">
    <property type="entry name" value="HI1420"/>
</dbReference>
<proteinExistence type="predicted"/>
<evidence type="ECO:0000313" key="2">
    <source>
        <dbReference type="Proteomes" id="UP000543554"/>
    </source>
</evidence>
<protein>
    <submittedName>
        <fullName evidence="1">Addiction module antidote protein</fullName>
    </submittedName>
</protein>
<dbReference type="RefSeq" id="WP_182555799.1">
    <property type="nucleotide sequence ID" value="NZ_BPRF01000010.1"/>
</dbReference>
<reference evidence="1 2" key="1">
    <citation type="submission" date="2020-08" db="EMBL/GenBank/DDBJ databases">
        <title>Genomic Encyclopedia of Type Strains, Phase IV (KMG-IV): sequencing the most valuable type-strain genomes for metagenomic binning, comparative biology and taxonomic classification.</title>
        <authorList>
            <person name="Goeker M."/>
        </authorList>
    </citation>
    <scope>NUCLEOTIDE SEQUENCE [LARGE SCALE GENOMIC DNA]</scope>
    <source>
        <strain evidence="1 2">DSM 11490</strain>
    </source>
</reference>